<protein>
    <submittedName>
        <fullName evidence="2">Uncharacterized protein</fullName>
    </submittedName>
</protein>
<dbReference type="Proteomes" id="UP000886520">
    <property type="component" value="Chromosome 16"/>
</dbReference>
<organism evidence="2 3">
    <name type="scientific">Adiantum capillus-veneris</name>
    <name type="common">Maidenhair fern</name>
    <dbReference type="NCBI Taxonomy" id="13818"/>
    <lineage>
        <taxon>Eukaryota</taxon>
        <taxon>Viridiplantae</taxon>
        <taxon>Streptophyta</taxon>
        <taxon>Embryophyta</taxon>
        <taxon>Tracheophyta</taxon>
        <taxon>Polypodiopsida</taxon>
        <taxon>Polypodiidae</taxon>
        <taxon>Polypodiales</taxon>
        <taxon>Pteridineae</taxon>
        <taxon>Pteridaceae</taxon>
        <taxon>Vittarioideae</taxon>
        <taxon>Adiantum</taxon>
    </lineage>
</organism>
<dbReference type="OrthoDB" id="1923844at2759"/>
<proteinExistence type="predicted"/>
<dbReference type="EMBL" id="JABFUD020000016">
    <property type="protein sequence ID" value="KAI5068817.1"/>
    <property type="molecule type" value="Genomic_DNA"/>
</dbReference>
<evidence type="ECO:0000256" key="1">
    <source>
        <dbReference type="SAM" id="MobiDB-lite"/>
    </source>
</evidence>
<evidence type="ECO:0000313" key="2">
    <source>
        <dbReference type="EMBL" id="KAI5068817.1"/>
    </source>
</evidence>
<comment type="caution">
    <text evidence="2">The sequence shown here is derived from an EMBL/GenBank/DDBJ whole genome shotgun (WGS) entry which is preliminary data.</text>
</comment>
<gene>
    <name evidence="2" type="ORF">GOP47_0017162</name>
</gene>
<dbReference type="AlphaFoldDB" id="A0A9D4UJS6"/>
<name>A0A9D4UJS6_ADICA</name>
<sequence>MAMQDALRALKSGRMPPPADLPSFADIKKVVGFEGYYEDQSRYSTSSSPKYDIKQEMQFKEIGADMSLEPSPIGVSSLSQTDERPASQGPEVDLVIPYVLEESKDEHFSGSSSKIWSCTLRVKKVTANNGVVKLDVRIPVMHTKFPWFSYVRCIKY</sequence>
<keyword evidence="3" id="KW-1185">Reference proteome</keyword>
<evidence type="ECO:0000313" key="3">
    <source>
        <dbReference type="Proteomes" id="UP000886520"/>
    </source>
</evidence>
<reference evidence="2" key="1">
    <citation type="submission" date="2021-01" db="EMBL/GenBank/DDBJ databases">
        <title>Adiantum capillus-veneris genome.</title>
        <authorList>
            <person name="Fang Y."/>
            <person name="Liao Q."/>
        </authorList>
    </citation>
    <scope>NUCLEOTIDE SEQUENCE</scope>
    <source>
        <strain evidence="2">H3</strain>
        <tissue evidence="2">Leaf</tissue>
    </source>
</reference>
<accession>A0A9D4UJS6</accession>
<feature type="region of interest" description="Disordered" evidence="1">
    <location>
        <begin position="67"/>
        <end position="90"/>
    </location>
</feature>